<evidence type="ECO:0000256" key="1">
    <source>
        <dbReference type="SAM" id="MobiDB-lite"/>
    </source>
</evidence>
<dbReference type="Proteomes" id="UP000327157">
    <property type="component" value="Chromosome 3"/>
</dbReference>
<gene>
    <name evidence="3" type="ORF">D8674_021307</name>
</gene>
<name>A0A5N5GGT9_9ROSA</name>
<evidence type="ECO:0000256" key="2">
    <source>
        <dbReference type="SAM" id="Phobius"/>
    </source>
</evidence>
<feature type="compositionally biased region" description="Polar residues" evidence="1">
    <location>
        <begin position="1"/>
        <end position="21"/>
    </location>
</feature>
<evidence type="ECO:0000313" key="4">
    <source>
        <dbReference type="Proteomes" id="UP000327157"/>
    </source>
</evidence>
<evidence type="ECO:0000313" key="3">
    <source>
        <dbReference type="EMBL" id="KAB2614719.1"/>
    </source>
</evidence>
<organism evidence="3 4">
    <name type="scientific">Pyrus ussuriensis x Pyrus communis</name>
    <dbReference type="NCBI Taxonomy" id="2448454"/>
    <lineage>
        <taxon>Eukaryota</taxon>
        <taxon>Viridiplantae</taxon>
        <taxon>Streptophyta</taxon>
        <taxon>Embryophyta</taxon>
        <taxon>Tracheophyta</taxon>
        <taxon>Spermatophyta</taxon>
        <taxon>Magnoliopsida</taxon>
        <taxon>eudicotyledons</taxon>
        <taxon>Gunneridae</taxon>
        <taxon>Pentapetalae</taxon>
        <taxon>rosids</taxon>
        <taxon>fabids</taxon>
        <taxon>Rosales</taxon>
        <taxon>Rosaceae</taxon>
        <taxon>Amygdaloideae</taxon>
        <taxon>Maleae</taxon>
        <taxon>Pyrus</taxon>
    </lineage>
</organism>
<sequence length="84" mass="9604">MLPTSYQSLAFSPIPSMNDTLSPPPSPGDGTDTYEAWYDNIQYLFNISAIGFFFCVFFFIFIKLRIDHRRMPALYALVTKLLAV</sequence>
<keyword evidence="2" id="KW-1133">Transmembrane helix</keyword>
<accession>A0A5N5GGT9</accession>
<dbReference type="EMBL" id="SMOL01000402">
    <property type="protein sequence ID" value="KAB2614719.1"/>
    <property type="molecule type" value="Genomic_DNA"/>
</dbReference>
<reference evidence="3 4" key="3">
    <citation type="submission" date="2019-11" db="EMBL/GenBank/DDBJ databases">
        <title>A de novo genome assembly of a pear dwarfing rootstock.</title>
        <authorList>
            <person name="Wang F."/>
            <person name="Wang J."/>
            <person name="Li S."/>
            <person name="Zhang Y."/>
            <person name="Fang M."/>
            <person name="Ma L."/>
            <person name="Zhao Y."/>
            <person name="Jiang S."/>
        </authorList>
    </citation>
    <scope>NUCLEOTIDE SEQUENCE [LARGE SCALE GENOMIC DNA]</scope>
    <source>
        <strain evidence="3">S2</strain>
        <tissue evidence="3">Leaf</tissue>
    </source>
</reference>
<proteinExistence type="predicted"/>
<keyword evidence="2" id="KW-0812">Transmembrane</keyword>
<keyword evidence="4" id="KW-1185">Reference proteome</keyword>
<comment type="caution">
    <text evidence="3">The sequence shown here is derived from an EMBL/GenBank/DDBJ whole genome shotgun (WGS) entry which is preliminary data.</text>
</comment>
<keyword evidence="2" id="KW-0472">Membrane</keyword>
<reference evidence="4" key="2">
    <citation type="submission" date="2019-10" db="EMBL/GenBank/DDBJ databases">
        <title>A de novo genome assembly of a pear dwarfing rootstock.</title>
        <authorList>
            <person name="Wang F."/>
            <person name="Wang J."/>
            <person name="Li S."/>
            <person name="Zhang Y."/>
            <person name="Fang M."/>
            <person name="Ma L."/>
            <person name="Zhao Y."/>
            <person name="Jiang S."/>
        </authorList>
    </citation>
    <scope>NUCLEOTIDE SEQUENCE [LARGE SCALE GENOMIC DNA]</scope>
</reference>
<feature type="region of interest" description="Disordered" evidence="1">
    <location>
        <begin position="1"/>
        <end position="28"/>
    </location>
</feature>
<protein>
    <submittedName>
        <fullName evidence="3">CSC1-like protein</fullName>
    </submittedName>
</protein>
<feature type="transmembrane region" description="Helical" evidence="2">
    <location>
        <begin position="43"/>
        <end position="62"/>
    </location>
</feature>
<dbReference type="AlphaFoldDB" id="A0A5N5GGT9"/>
<reference evidence="3 4" key="1">
    <citation type="submission" date="2019-09" db="EMBL/GenBank/DDBJ databases">
        <authorList>
            <person name="Ou C."/>
        </authorList>
    </citation>
    <scope>NUCLEOTIDE SEQUENCE [LARGE SCALE GENOMIC DNA]</scope>
    <source>
        <strain evidence="3">S2</strain>
        <tissue evidence="3">Leaf</tissue>
    </source>
</reference>